<keyword evidence="1" id="KW-1133">Transmembrane helix</keyword>
<comment type="caution">
    <text evidence="2">The sequence shown here is derived from an EMBL/GenBank/DDBJ whole genome shotgun (WGS) entry which is preliminary data.</text>
</comment>
<organism evidence="2 3">
    <name type="scientific">Necator americanus</name>
    <name type="common">Human hookworm</name>
    <dbReference type="NCBI Taxonomy" id="51031"/>
    <lineage>
        <taxon>Eukaryota</taxon>
        <taxon>Metazoa</taxon>
        <taxon>Ecdysozoa</taxon>
        <taxon>Nematoda</taxon>
        <taxon>Chromadorea</taxon>
        <taxon>Rhabditida</taxon>
        <taxon>Rhabditina</taxon>
        <taxon>Rhabditomorpha</taxon>
        <taxon>Strongyloidea</taxon>
        <taxon>Ancylostomatidae</taxon>
        <taxon>Bunostominae</taxon>
        <taxon>Necator</taxon>
    </lineage>
</organism>
<reference evidence="2 3" key="1">
    <citation type="submission" date="2023-08" db="EMBL/GenBank/DDBJ databases">
        <title>A Necator americanus chromosomal reference genome.</title>
        <authorList>
            <person name="Ilik V."/>
            <person name="Petrzelkova K.J."/>
            <person name="Pardy F."/>
            <person name="Fuh T."/>
            <person name="Niatou-Singa F.S."/>
            <person name="Gouil Q."/>
            <person name="Baker L."/>
            <person name="Ritchie M.E."/>
            <person name="Jex A.R."/>
            <person name="Gazzola D."/>
            <person name="Li H."/>
            <person name="Toshio Fujiwara R."/>
            <person name="Zhan B."/>
            <person name="Aroian R.V."/>
            <person name="Pafco B."/>
            <person name="Schwarz E.M."/>
        </authorList>
    </citation>
    <scope>NUCLEOTIDE SEQUENCE [LARGE SCALE GENOMIC DNA]</scope>
    <source>
        <strain evidence="2 3">Aroian</strain>
        <tissue evidence="2">Whole animal</tissue>
    </source>
</reference>
<feature type="transmembrane region" description="Helical" evidence="1">
    <location>
        <begin position="129"/>
        <end position="153"/>
    </location>
</feature>
<feature type="transmembrane region" description="Helical" evidence="1">
    <location>
        <begin position="99"/>
        <end position="123"/>
    </location>
</feature>
<feature type="transmembrane region" description="Helical" evidence="1">
    <location>
        <begin position="165"/>
        <end position="186"/>
    </location>
</feature>
<evidence type="ECO:0008006" key="4">
    <source>
        <dbReference type="Google" id="ProtNLM"/>
    </source>
</evidence>
<keyword evidence="3" id="KW-1185">Reference proteome</keyword>
<keyword evidence="1" id="KW-0812">Transmembrane</keyword>
<dbReference type="Proteomes" id="UP001303046">
    <property type="component" value="Unassembled WGS sequence"/>
</dbReference>
<evidence type="ECO:0000256" key="1">
    <source>
        <dbReference type="SAM" id="Phobius"/>
    </source>
</evidence>
<feature type="transmembrane region" description="Helical" evidence="1">
    <location>
        <begin position="65"/>
        <end position="92"/>
    </location>
</feature>
<sequence>MVGESASAREISEKTCQSTSLICEDEETNLDRLYAGLARSNYSQSPNSTFASVRRDPKELITTPVYYIFGNALFDMLVLLGVLFGTVFFTFIRLIQSTVLFAIVLGFYMLIKISCFVLGYIAIKSVNRLFFLITIGVAALGLMLVVYLLARSFTALFDSMGVQKVFEFFVSIVELLVFVHVIYYSIKLM</sequence>
<name>A0ABR1BHE6_NECAM</name>
<evidence type="ECO:0000313" key="2">
    <source>
        <dbReference type="EMBL" id="KAK6725934.1"/>
    </source>
</evidence>
<dbReference type="EMBL" id="JAVFWL010000001">
    <property type="protein sequence ID" value="KAK6725934.1"/>
    <property type="molecule type" value="Genomic_DNA"/>
</dbReference>
<protein>
    <recommendedName>
        <fullName evidence="4">Transmembrane protein 138</fullName>
    </recommendedName>
</protein>
<proteinExistence type="predicted"/>
<keyword evidence="1" id="KW-0472">Membrane</keyword>
<evidence type="ECO:0000313" key="3">
    <source>
        <dbReference type="Proteomes" id="UP001303046"/>
    </source>
</evidence>
<gene>
    <name evidence="2" type="primary">Necator_chrI.g444</name>
    <name evidence="2" type="ORF">RB195_004322</name>
</gene>
<accession>A0ABR1BHE6</accession>